<dbReference type="CDD" id="cd04301">
    <property type="entry name" value="NAT_SF"/>
    <property type="match status" value="1"/>
</dbReference>
<reference evidence="3" key="1">
    <citation type="submission" date="2016-10" db="EMBL/GenBank/DDBJ databases">
        <authorList>
            <person name="Varghese N."/>
            <person name="Submissions S."/>
        </authorList>
    </citation>
    <scope>NUCLEOTIDE SEQUENCE [LARGE SCALE GENOMIC DNA]</scope>
    <source>
        <strain evidence="3">JCM 10271</strain>
    </source>
</reference>
<keyword evidence="3" id="KW-1185">Reference proteome</keyword>
<dbReference type="Pfam" id="PF00583">
    <property type="entry name" value="Acetyltransf_1"/>
    <property type="match status" value="1"/>
</dbReference>
<dbReference type="Proteomes" id="UP000243106">
    <property type="component" value="Unassembled WGS sequence"/>
</dbReference>
<evidence type="ECO:0000313" key="3">
    <source>
        <dbReference type="Proteomes" id="UP000243106"/>
    </source>
</evidence>
<dbReference type="PROSITE" id="PS51186">
    <property type="entry name" value="GNAT"/>
    <property type="match status" value="1"/>
</dbReference>
<dbReference type="Gene3D" id="3.40.630.30">
    <property type="match status" value="1"/>
</dbReference>
<gene>
    <name evidence="2" type="ORF">SAMN05421853_10636</name>
</gene>
<dbReference type="EMBL" id="FOXV01000006">
    <property type="protein sequence ID" value="SFQ44801.1"/>
    <property type="molecule type" value="Genomic_DNA"/>
</dbReference>
<evidence type="ECO:0000313" key="2">
    <source>
        <dbReference type="EMBL" id="SFQ44801.1"/>
    </source>
</evidence>
<dbReference type="RefSeq" id="WP_093011213.1">
    <property type="nucleotide sequence ID" value="NZ_FOXV01000006.1"/>
</dbReference>
<dbReference type="AlphaFoldDB" id="A0A1I5YKP8"/>
<dbReference type="SUPFAM" id="SSF55729">
    <property type="entry name" value="Acyl-CoA N-acyltransferases (Nat)"/>
    <property type="match status" value="1"/>
</dbReference>
<feature type="domain" description="N-acetyltransferase" evidence="1">
    <location>
        <begin position="102"/>
        <end position="239"/>
    </location>
</feature>
<accession>A0A1I5YKP8</accession>
<sequence length="239" mass="25931">MTDLFEIAEATWPPLVRHDVPGFTLRDGAGGGKRVSAATARDGWTEADIAGAETRMRGLGQTPLFMVRSGETALDDALEARGYRVIDPVVIRAAPVEAIDDRPIPRVTAFTIWEPLAIMRELWQAGGIGPARLDVMARVDGPKTAILGRMKDTPGGCAFAAIHGETVMVHAVEVTPALRRLGLAAWMMRQAARWGREHGASRIAILVTRANEGANALYASLGMEEVGEYHYRIHAEEEP</sequence>
<dbReference type="GO" id="GO:0016747">
    <property type="term" value="F:acyltransferase activity, transferring groups other than amino-acyl groups"/>
    <property type="evidence" value="ECO:0007669"/>
    <property type="project" value="InterPro"/>
</dbReference>
<keyword evidence="2" id="KW-0689">Ribosomal protein</keyword>
<keyword evidence="2" id="KW-0687">Ribonucleoprotein</keyword>
<protein>
    <submittedName>
        <fullName evidence="2">Ribosomal protein S18 acetylase RimI</fullName>
    </submittedName>
</protein>
<dbReference type="InterPro" id="IPR016181">
    <property type="entry name" value="Acyl_CoA_acyltransferase"/>
</dbReference>
<dbReference type="PANTHER" id="PTHR43072">
    <property type="entry name" value="N-ACETYLTRANSFERASE"/>
    <property type="match status" value="1"/>
</dbReference>
<dbReference type="InterPro" id="IPR000182">
    <property type="entry name" value="GNAT_dom"/>
</dbReference>
<evidence type="ECO:0000259" key="1">
    <source>
        <dbReference type="PROSITE" id="PS51186"/>
    </source>
</evidence>
<dbReference type="STRING" id="93684.SAMN05421853_10636"/>
<name>A0A1I5YKP8_9RHOB</name>
<proteinExistence type="predicted"/>
<dbReference type="GO" id="GO:0005840">
    <property type="term" value="C:ribosome"/>
    <property type="evidence" value="ECO:0007669"/>
    <property type="project" value="UniProtKB-KW"/>
</dbReference>
<organism evidence="2 3">
    <name type="scientific">Roseivivax halotolerans</name>
    <dbReference type="NCBI Taxonomy" id="93684"/>
    <lineage>
        <taxon>Bacteria</taxon>
        <taxon>Pseudomonadati</taxon>
        <taxon>Pseudomonadota</taxon>
        <taxon>Alphaproteobacteria</taxon>
        <taxon>Rhodobacterales</taxon>
        <taxon>Roseobacteraceae</taxon>
        <taxon>Roseivivax</taxon>
    </lineage>
</organism>